<evidence type="ECO:0000313" key="2">
    <source>
        <dbReference type="Proteomes" id="UP000384354"/>
    </source>
</evidence>
<organism evidence="1 2">
    <name type="scientific">Pandoraea cepalis</name>
    <dbReference type="NCBI Taxonomy" id="2508294"/>
    <lineage>
        <taxon>Bacteria</taxon>
        <taxon>Pseudomonadati</taxon>
        <taxon>Pseudomonadota</taxon>
        <taxon>Betaproteobacteria</taxon>
        <taxon>Burkholderiales</taxon>
        <taxon>Burkholderiaceae</taxon>
        <taxon>Pandoraea</taxon>
    </lineage>
</organism>
<protein>
    <submittedName>
        <fullName evidence="1">Uncharacterized protein</fullName>
    </submittedName>
</protein>
<evidence type="ECO:0000313" key="1">
    <source>
        <dbReference type="EMBL" id="VVE45570.1"/>
    </source>
</evidence>
<dbReference type="Proteomes" id="UP000384354">
    <property type="component" value="Unassembled WGS sequence"/>
</dbReference>
<dbReference type="AlphaFoldDB" id="A0A5E4YAT2"/>
<sequence length="48" mass="5243">MAIWLSHSKESLTVCLQLSYAPRCHPVLGEPDAHILGLDVDFVDGHNG</sequence>
<dbReference type="EMBL" id="CABPSL010000024">
    <property type="protein sequence ID" value="VVE45570.1"/>
    <property type="molecule type" value="Genomic_DNA"/>
</dbReference>
<name>A0A5E4YAT2_9BURK</name>
<accession>A0A5E4YAT2</accession>
<proteinExistence type="predicted"/>
<gene>
    <name evidence="1" type="ORF">PCE31106_04368</name>
</gene>
<reference evidence="1 2" key="1">
    <citation type="submission" date="2019-08" db="EMBL/GenBank/DDBJ databases">
        <authorList>
            <person name="Peeters C."/>
        </authorList>
    </citation>
    <scope>NUCLEOTIDE SEQUENCE [LARGE SCALE GENOMIC DNA]</scope>
    <source>
        <strain evidence="1 2">LMG 31106</strain>
    </source>
</reference>